<accession>A0A0A9DGA3</accession>
<organism evidence="1">
    <name type="scientific">Arundo donax</name>
    <name type="common">Giant reed</name>
    <name type="synonym">Donax arundinaceus</name>
    <dbReference type="NCBI Taxonomy" id="35708"/>
    <lineage>
        <taxon>Eukaryota</taxon>
        <taxon>Viridiplantae</taxon>
        <taxon>Streptophyta</taxon>
        <taxon>Embryophyta</taxon>
        <taxon>Tracheophyta</taxon>
        <taxon>Spermatophyta</taxon>
        <taxon>Magnoliopsida</taxon>
        <taxon>Liliopsida</taxon>
        <taxon>Poales</taxon>
        <taxon>Poaceae</taxon>
        <taxon>PACMAD clade</taxon>
        <taxon>Arundinoideae</taxon>
        <taxon>Arundineae</taxon>
        <taxon>Arundo</taxon>
    </lineage>
</organism>
<reference evidence="1" key="1">
    <citation type="submission" date="2014-09" db="EMBL/GenBank/DDBJ databases">
        <authorList>
            <person name="Magalhaes I.L.F."/>
            <person name="Oliveira U."/>
            <person name="Santos F.R."/>
            <person name="Vidigal T.H.D.A."/>
            <person name="Brescovit A.D."/>
            <person name="Santos A.J."/>
        </authorList>
    </citation>
    <scope>NUCLEOTIDE SEQUENCE</scope>
    <source>
        <tissue evidence="1">Shoot tissue taken approximately 20 cm above the soil surface</tissue>
    </source>
</reference>
<sequence length="125" mass="14204">MLNIKKFGDIAFRDKDFRTAIDYYSKLVATMQIAFSYCFCQAQFFLLDEWASGACSPGRNAGPGMHARVAYSLLPPIQVLALSKLGLETDVHDIYFSDEPRFEAKKRTKVVASPSRCLLKEKLQW</sequence>
<dbReference type="AlphaFoldDB" id="A0A0A9DGA3"/>
<protein>
    <submittedName>
        <fullName evidence="1">Uncharacterized protein</fullName>
    </submittedName>
</protein>
<reference evidence="1" key="2">
    <citation type="journal article" date="2015" name="Data Brief">
        <title>Shoot transcriptome of the giant reed, Arundo donax.</title>
        <authorList>
            <person name="Barrero R.A."/>
            <person name="Guerrero F.D."/>
            <person name="Moolhuijzen P."/>
            <person name="Goolsby J.A."/>
            <person name="Tidwell J."/>
            <person name="Bellgard S.E."/>
            <person name="Bellgard M.I."/>
        </authorList>
    </citation>
    <scope>NUCLEOTIDE SEQUENCE</scope>
    <source>
        <tissue evidence="1">Shoot tissue taken approximately 20 cm above the soil surface</tissue>
    </source>
</reference>
<evidence type="ECO:0000313" key="1">
    <source>
        <dbReference type="EMBL" id="JAD82807.1"/>
    </source>
</evidence>
<name>A0A0A9DGA3_ARUDO</name>
<dbReference type="EMBL" id="GBRH01215088">
    <property type="protein sequence ID" value="JAD82807.1"/>
    <property type="molecule type" value="Transcribed_RNA"/>
</dbReference>
<proteinExistence type="predicted"/>